<gene>
    <name evidence="1" type="ORF">MENT_LOCUS56732</name>
</gene>
<comment type="caution">
    <text evidence="1">The sequence shown here is derived from an EMBL/GenBank/DDBJ whole genome shotgun (WGS) entry which is preliminary data.</text>
</comment>
<name>A0A6V7XUP0_MELEN</name>
<dbReference type="Proteomes" id="UP000580250">
    <property type="component" value="Unassembled WGS sequence"/>
</dbReference>
<dbReference type="OrthoDB" id="445357at2759"/>
<reference evidence="1 2" key="1">
    <citation type="submission" date="2020-08" db="EMBL/GenBank/DDBJ databases">
        <authorList>
            <person name="Koutsovoulos G."/>
            <person name="Danchin GJ E."/>
        </authorList>
    </citation>
    <scope>NUCLEOTIDE SEQUENCE [LARGE SCALE GENOMIC DNA]</scope>
</reference>
<evidence type="ECO:0000313" key="1">
    <source>
        <dbReference type="EMBL" id="CAD2203069.1"/>
    </source>
</evidence>
<sequence length="115" mass="13421">MRTEQLCYCATTAPSIYLSCIDQIHLPIFSLKNNYIFGCGLIYPPTIKMSYEKPFMFFTKNGEHFGKCIKIEVNDSYKPFVQLSYCSVETNFGNNLETIPFKYDISKPIITYEFY</sequence>
<dbReference type="EMBL" id="CAJEWN010002312">
    <property type="protein sequence ID" value="CAD2203069.1"/>
    <property type="molecule type" value="Genomic_DNA"/>
</dbReference>
<protein>
    <submittedName>
        <fullName evidence="1">Uncharacterized protein</fullName>
    </submittedName>
</protein>
<proteinExistence type="predicted"/>
<organism evidence="1 2">
    <name type="scientific">Meloidogyne enterolobii</name>
    <name type="common">Root-knot nematode worm</name>
    <name type="synonym">Meloidogyne mayaguensis</name>
    <dbReference type="NCBI Taxonomy" id="390850"/>
    <lineage>
        <taxon>Eukaryota</taxon>
        <taxon>Metazoa</taxon>
        <taxon>Ecdysozoa</taxon>
        <taxon>Nematoda</taxon>
        <taxon>Chromadorea</taxon>
        <taxon>Rhabditida</taxon>
        <taxon>Tylenchina</taxon>
        <taxon>Tylenchomorpha</taxon>
        <taxon>Tylenchoidea</taxon>
        <taxon>Meloidogynidae</taxon>
        <taxon>Meloidogyninae</taxon>
        <taxon>Meloidogyne</taxon>
    </lineage>
</organism>
<dbReference type="AlphaFoldDB" id="A0A6V7XUP0"/>
<evidence type="ECO:0000313" key="2">
    <source>
        <dbReference type="Proteomes" id="UP000580250"/>
    </source>
</evidence>
<accession>A0A6V7XUP0</accession>
<dbReference type="Gene3D" id="2.60.120.920">
    <property type="match status" value="1"/>
</dbReference>
<dbReference type="InterPro" id="IPR043136">
    <property type="entry name" value="B30.2/SPRY_sf"/>
</dbReference>